<feature type="compositionally biased region" description="Acidic residues" evidence="4">
    <location>
        <begin position="272"/>
        <end position="282"/>
    </location>
</feature>
<comment type="caution">
    <text evidence="6">The sequence shown here is derived from an EMBL/GenBank/DDBJ whole genome shotgun (WGS) entry which is preliminary data.</text>
</comment>
<evidence type="ECO:0000256" key="2">
    <source>
        <dbReference type="ARBA" id="ARBA00022670"/>
    </source>
</evidence>
<feature type="compositionally biased region" description="Polar residues" evidence="4">
    <location>
        <begin position="303"/>
        <end position="313"/>
    </location>
</feature>
<feature type="compositionally biased region" description="Acidic residues" evidence="4">
    <location>
        <begin position="240"/>
        <end position="250"/>
    </location>
</feature>
<feature type="compositionally biased region" description="Low complexity" evidence="4">
    <location>
        <begin position="251"/>
        <end position="265"/>
    </location>
</feature>
<comment type="similarity">
    <text evidence="1">Belongs to the peptidase C48 family.</text>
</comment>
<feature type="domain" description="Ubiquitin-like protease family profile" evidence="5">
    <location>
        <begin position="1104"/>
        <end position="1269"/>
    </location>
</feature>
<dbReference type="GO" id="GO:0006508">
    <property type="term" value="P:proteolysis"/>
    <property type="evidence" value="ECO:0007669"/>
    <property type="project" value="UniProtKB-KW"/>
</dbReference>
<keyword evidence="2" id="KW-0645">Protease</keyword>
<evidence type="ECO:0000259" key="5">
    <source>
        <dbReference type="PROSITE" id="PS50600"/>
    </source>
</evidence>
<dbReference type="InterPro" id="IPR012337">
    <property type="entry name" value="RNaseH-like_sf"/>
</dbReference>
<keyword evidence="3" id="KW-0378">Hydrolase</keyword>
<dbReference type="EMBL" id="JBBPFD010000703">
    <property type="protein sequence ID" value="KAK7877304.1"/>
    <property type="molecule type" value="Genomic_DNA"/>
</dbReference>
<evidence type="ECO:0000313" key="6">
    <source>
        <dbReference type="EMBL" id="KAK7877304.1"/>
    </source>
</evidence>
<evidence type="ECO:0000256" key="1">
    <source>
        <dbReference type="ARBA" id="ARBA00005234"/>
    </source>
</evidence>
<evidence type="ECO:0000256" key="3">
    <source>
        <dbReference type="ARBA" id="ARBA00022801"/>
    </source>
</evidence>
<gene>
    <name evidence="6" type="ORF">WMY93_031996</name>
</gene>
<feature type="compositionally biased region" description="Basic and acidic residues" evidence="4">
    <location>
        <begin position="286"/>
        <end position="302"/>
    </location>
</feature>
<dbReference type="GO" id="GO:0008234">
    <property type="term" value="F:cysteine-type peptidase activity"/>
    <property type="evidence" value="ECO:0007669"/>
    <property type="project" value="InterPro"/>
</dbReference>
<accession>A0AAW0MEX0</accession>
<evidence type="ECO:0000313" key="7">
    <source>
        <dbReference type="Proteomes" id="UP001460270"/>
    </source>
</evidence>
<feature type="compositionally biased region" description="Acidic residues" evidence="4">
    <location>
        <begin position="369"/>
        <end position="379"/>
    </location>
</feature>
<evidence type="ECO:0000256" key="4">
    <source>
        <dbReference type="SAM" id="MobiDB-lite"/>
    </source>
</evidence>
<keyword evidence="7" id="KW-1185">Reference proteome</keyword>
<dbReference type="InterPro" id="IPR003653">
    <property type="entry name" value="Peptidase_C48_C"/>
</dbReference>
<feature type="region of interest" description="Disordered" evidence="4">
    <location>
        <begin position="223"/>
        <end position="433"/>
    </location>
</feature>
<dbReference type="InterPro" id="IPR038765">
    <property type="entry name" value="Papain-like_cys_pep_sf"/>
</dbReference>
<feature type="compositionally biased region" description="Acidic residues" evidence="4">
    <location>
        <begin position="314"/>
        <end position="324"/>
    </location>
</feature>
<dbReference type="SUPFAM" id="SSF53098">
    <property type="entry name" value="Ribonuclease H-like"/>
    <property type="match status" value="1"/>
</dbReference>
<dbReference type="Proteomes" id="UP001460270">
    <property type="component" value="Unassembled WGS sequence"/>
</dbReference>
<feature type="compositionally biased region" description="Basic and acidic residues" evidence="4">
    <location>
        <begin position="383"/>
        <end position="399"/>
    </location>
</feature>
<feature type="compositionally biased region" description="Basic and acidic residues" evidence="4">
    <location>
        <begin position="346"/>
        <end position="358"/>
    </location>
</feature>
<dbReference type="PROSITE" id="PS50600">
    <property type="entry name" value="ULP_PROTEASE"/>
    <property type="match status" value="1"/>
</dbReference>
<protein>
    <recommendedName>
        <fullName evidence="5">Ubiquitin-like protease family profile domain-containing protein</fullName>
    </recommendedName>
</protein>
<feature type="compositionally biased region" description="Polar residues" evidence="4">
    <location>
        <begin position="400"/>
        <end position="410"/>
    </location>
</feature>
<name>A0AAW0MEX0_9GOBI</name>
<organism evidence="6 7">
    <name type="scientific">Mugilogobius chulae</name>
    <name type="common">yellowstripe goby</name>
    <dbReference type="NCBI Taxonomy" id="88201"/>
    <lineage>
        <taxon>Eukaryota</taxon>
        <taxon>Metazoa</taxon>
        <taxon>Chordata</taxon>
        <taxon>Craniata</taxon>
        <taxon>Vertebrata</taxon>
        <taxon>Euteleostomi</taxon>
        <taxon>Actinopterygii</taxon>
        <taxon>Neopterygii</taxon>
        <taxon>Teleostei</taxon>
        <taxon>Neoteleostei</taxon>
        <taxon>Acanthomorphata</taxon>
        <taxon>Gobiaria</taxon>
        <taxon>Gobiiformes</taxon>
        <taxon>Gobioidei</taxon>
        <taxon>Gobiidae</taxon>
        <taxon>Gobionellinae</taxon>
        <taxon>Mugilogobius</taxon>
    </lineage>
</organism>
<dbReference type="Gene3D" id="3.40.395.10">
    <property type="entry name" value="Adenoviral Proteinase, Chain A"/>
    <property type="match status" value="1"/>
</dbReference>
<proteinExistence type="inferred from homology"/>
<feature type="non-terminal residue" evidence="6">
    <location>
        <position position="1329"/>
    </location>
</feature>
<reference evidence="7" key="1">
    <citation type="submission" date="2024-04" db="EMBL/GenBank/DDBJ databases">
        <title>Salinicola lusitanus LLJ914,a marine bacterium isolated from the Okinawa Trough.</title>
        <authorList>
            <person name="Li J."/>
        </authorList>
    </citation>
    <scope>NUCLEOTIDE SEQUENCE [LARGE SCALE GENOMIC DNA]</scope>
</reference>
<feature type="compositionally biased region" description="Acidic residues" evidence="4">
    <location>
        <begin position="411"/>
        <end position="421"/>
    </location>
</feature>
<sequence>MDKKNKRRRTEARTIYARQRNKHMVCIGDAFDQWRTLKTEKELKTDAEVAKFLLQREEHAEEFTDSTMDVSEVLQQSPHNMSIGDEDIWPIDDNERNDLRNSVIDWADESGGLSFADDSQDEDYAPPISIRFVTELLGGDTYVSYSVVLPALCHLSRLMEISEDDPAYVVKFKTTFRTDLDTRKSNANLPYLKTATVLDPRFKDLKCLPETERQEVWRSLTRLLKEQEPQDARSPSPTENDGEDEDEEGSQSDQSEQHQQPQDAQIASPTEGDGEDEDEEGSQSDQSEHKEGQSDHSEEHQQPQDALSPSPTENDGEDEDEEGSQSDQSEEHQKPQDARSPSPTEMMEKTRTKKEAKPQDAQIASPTESDGEDEDEEGSQSDQSEHKEGQSDHSEEHQQPQDALSPSPTENDGEDEDEEGSQSDQSEEHQKDCKDSKYFILPLPKGPNFFFIKRSDWQKLRSKQKKRQFKTLDWTNIVAAGVRSVHPYCSFAFKRHDVKIIGSTRKSSVFTCSGSCTFKKCPVKVTVVIKSEISLKAHVYFEGSSVLHSNEIKRRPVRGAARGQLAEKLSSTLPRTEFLKSLKEIPPKVYEAGCRDNVPKPSKRQNPMMSLQKMFEEEKQMDDKVIQRINLEPAGAMFWSLQSQHIFYKRAREDIAYLDATGSIIKRAKGGPKPYYVYELVIRSPEKGGSPFPVATYVTTDHTTASVSYFLASFMTDCVKVVGPKAKTSPIMYMCDGSIVLLQAISINLCGYSLKEMISYYYEVVTGQAKQSTPILPIMHRCLSHIMKNAKTLCKKHAPKHYHLCMHIVGALSQKNDLRSIDELIISSAVVFCSQCTGENVDKHFNNINKILSQMGKDDSEYTGEGQEEDLIDTCPTPFDNHFNQLIQNAELDNTGEPNPYYCPDFVTMLRRNLLPQIVLWSKLLLGDLGRHGNGPFYEKMSLRFQKLCQKSTQNYSRDNMTQGIMEKSQWDLKKIRFQQRRMTRIDDFASSYKDMHYALLREYKDVNTQKKSHRVDEERWKQRKQNKRGVYVAPPKKGFPYMKKVTWKKVLVTDHLLSVSVTVSGILHKADAIFYKALTNLWQRKPTEVLCATIPSHNTEECLIIRHSEICTLKPHDWLTGEVMEGILHLNANKYDPERRIFLLHHFMADVILNKKKDHVKRQTLRSVNFQQYDLILGVVNTRSHWKLLMFFPATASVFLCDPYKNANELQESCTAAQKIAQFFHLRNIMTRLGTWSSIKWRGATMSHPFQKDGDNCGVVVLKIAMKVMKNFPNLPVLVFNTERKHMAFAREKMALQLLQGSVFDKKNFCAMCSFVKPPKEGPLDIHW</sequence>
<dbReference type="SUPFAM" id="SSF54001">
    <property type="entry name" value="Cysteine proteinases"/>
    <property type="match status" value="1"/>
</dbReference>